<evidence type="ECO:0000313" key="2">
    <source>
        <dbReference type="Proteomes" id="UP001317322"/>
    </source>
</evidence>
<sequence length="169" mass="18156">MTIRPLAVAHVVLPVDNGHFWLHDGTGDGARAGDALDDATASGRFVGTAGGVVTVVTPSEDSTGTPVEVEVWQAEPPSGDPAGPGWDHEVDLDLDLHTGRLDLELSTDQGGSVNGIPRGPYRLRVSGGGFAPLSDHSEEPQERYRLRLWPRSCDEAPVVRIVWPGWEEY</sequence>
<evidence type="ECO:0000313" key="1">
    <source>
        <dbReference type="EMBL" id="UUI65573.1"/>
    </source>
</evidence>
<name>A0ABY5KAX8_9CELL</name>
<reference evidence="1 2" key="1">
    <citation type="submission" date="2022-07" db="EMBL/GenBank/DDBJ databases">
        <title>Novel species in genus cellulomonas.</title>
        <authorList>
            <person name="Ye L."/>
        </authorList>
    </citation>
    <scope>NUCLEOTIDE SEQUENCE [LARGE SCALE GENOMIC DNA]</scope>
    <source>
        <strain evidence="2">zg-Y908</strain>
    </source>
</reference>
<keyword evidence="2" id="KW-1185">Reference proteome</keyword>
<dbReference type="Proteomes" id="UP001317322">
    <property type="component" value="Chromosome"/>
</dbReference>
<dbReference type="RefSeq" id="WP_227564870.1">
    <property type="nucleotide sequence ID" value="NZ_CP101989.1"/>
</dbReference>
<gene>
    <name evidence="1" type="ORF">NP075_02210</name>
</gene>
<proteinExistence type="predicted"/>
<protein>
    <submittedName>
        <fullName evidence="1">Uncharacterized protein</fullName>
    </submittedName>
</protein>
<organism evidence="1 2">
    <name type="scientific">Cellulomonas wangsupingiae</name>
    <dbReference type="NCBI Taxonomy" id="2968085"/>
    <lineage>
        <taxon>Bacteria</taxon>
        <taxon>Bacillati</taxon>
        <taxon>Actinomycetota</taxon>
        <taxon>Actinomycetes</taxon>
        <taxon>Micrococcales</taxon>
        <taxon>Cellulomonadaceae</taxon>
        <taxon>Cellulomonas</taxon>
    </lineage>
</organism>
<dbReference type="EMBL" id="CP101989">
    <property type="protein sequence ID" value="UUI65573.1"/>
    <property type="molecule type" value="Genomic_DNA"/>
</dbReference>
<accession>A0ABY5KAX8</accession>